<dbReference type="SUPFAM" id="SSF53098">
    <property type="entry name" value="Ribonuclease H-like"/>
    <property type="match status" value="1"/>
</dbReference>
<protein>
    <submittedName>
        <fullName evidence="5">Uncharacterized protein LOC104211256</fullName>
    </submittedName>
</protein>
<evidence type="ECO:0000259" key="3">
    <source>
        <dbReference type="Pfam" id="PF17919"/>
    </source>
</evidence>
<organism evidence="4 5">
    <name type="scientific">Nicotiana sylvestris</name>
    <name type="common">Wood tobacco</name>
    <name type="synonym">South American tobacco</name>
    <dbReference type="NCBI Taxonomy" id="4096"/>
    <lineage>
        <taxon>Eukaryota</taxon>
        <taxon>Viridiplantae</taxon>
        <taxon>Streptophyta</taxon>
        <taxon>Embryophyta</taxon>
        <taxon>Tracheophyta</taxon>
        <taxon>Spermatophyta</taxon>
        <taxon>Magnoliopsida</taxon>
        <taxon>eudicotyledons</taxon>
        <taxon>Gunneridae</taxon>
        <taxon>Pentapetalae</taxon>
        <taxon>asterids</taxon>
        <taxon>lamiids</taxon>
        <taxon>Solanales</taxon>
        <taxon>Solanaceae</taxon>
        <taxon>Nicotianoideae</taxon>
        <taxon>Nicotianeae</taxon>
        <taxon>Nicotiana</taxon>
    </lineage>
</organism>
<dbReference type="RefSeq" id="XP_009758589.1">
    <property type="nucleotide sequence ID" value="XM_009760287.1"/>
</dbReference>
<evidence type="ECO:0000259" key="2">
    <source>
        <dbReference type="Pfam" id="PF13456"/>
    </source>
</evidence>
<dbReference type="Gene3D" id="3.30.70.270">
    <property type="match status" value="2"/>
</dbReference>
<dbReference type="eggNOG" id="KOG0017">
    <property type="taxonomic scope" value="Eukaryota"/>
</dbReference>
<dbReference type="GO" id="GO:0004523">
    <property type="term" value="F:RNA-DNA hybrid ribonuclease activity"/>
    <property type="evidence" value="ECO:0007669"/>
    <property type="project" value="InterPro"/>
</dbReference>
<sequence>MEFYINDMLVKSLNACDCLKHLQETFDILRKHNMKLNPEKCAFGVSSAIKRKRGSKVDRVTGRFEQIHFSVFGEMPSFFSLLKKKNNFEWTPQCQQALKDLKRYLSSPPLLSKPEEGKQLLIYLAVSEVAVNVVLVREDKGSLAKWAVEMSEFDIDYKPRTAIKSQFLADFVVDFSLVMLPLATKEAVIVSESTSGVWTLFTDGASNVKGSGLGIMLTTPSGETPRQAIRTVPLTNSEVEYEALIAGLELARELDYEVYRIFEAKEERMQPYVVKVQALHARFKEWSTTHIPREENAEEDTLSNLGSSTEMNGSESSTVIQIMHSVLDVDSYYEVNATNLVWEWKMRSLTISSMENFLKIPRHLGPLRTKAARYNFKGGQLYRRYFKGPLARCLGTFEANYVMREAHEGICENHSGTNS</sequence>
<reference evidence="4" key="1">
    <citation type="journal article" date="2013" name="Genome Biol.">
        <title>Reference genomes and transcriptomes of Nicotiana sylvestris and Nicotiana tomentosiformis.</title>
        <authorList>
            <person name="Sierro N."/>
            <person name="Battey J.N."/>
            <person name="Ouadi S."/>
            <person name="Bovet L."/>
            <person name="Goepfert S."/>
            <person name="Bakaher N."/>
            <person name="Peitsch M.C."/>
            <person name="Ivanov N.V."/>
        </authorList>
    </citation>
    <scope>NUCLEOTIDE SEQUENCE [LARGE SCALE GENOMIC DNA]</scope>
</reference>
<dbReference type="CDD" id="cd09279">
    <property type="entry name" value="RNase_HI_like"/>
    <property type="match status" value="1"/>
</dbReference>
<evidence type="ECO:0000313" key="5">
    <source>
        <dbReference type="RefSeq" id="XP_009758589.1"/>
    </source>
</evidence>
<feature type="region of interest" description="Disordered" evidence="1">
    <location>
        <begin position="292"/>
        <end position="312"/>
    </location>
</feature>
<dbReference type="PANTHER" id="PTHR48475">
    <property type="entry name" value="RIBONUCLEASE H"/>
    <property type="match status" value="1"/>
</dbReference>
<proteinExistence type="predicted"/>
<feature type="compositionally biased region" description="Polar residues" evidence="1">
    <location>
        <begin position="302"/>
        <end position="312"/>
    </location>
</feature>
<dbReference type="Gene3D" id="3.30.420.10">
    <property type="entry name" value="Ribonuclease H-like superfamily/Ribonuclease H"/>
    <property type="match status" value="1"/>
</dbReference>
<dbReference type="InterPro" id="IPR043502">
    <property type="entry name" value="DNA/RNA_pol_sf"/>
</dbReference>
<accession>A0A1U7V8K8</accession>
<dbReference type="PANTHER" id="PTHR48475:SF2">
    <property type="entry name" value="RIBONUCLEASE H"/>
    <property type="match status" value="1"/>
</dbReference>
<feature type="domain" description="Reverse transcriptase/retrotransposon-derived protein RNase H-like" evidence="3">
    <location>
        <begin position="90"/>
        <end position="141"/>
    </location>
</feature>
<keyword evidence="4" id="KW-1185">Reference proteome</keyword>
<name>A0A1U7V8K8_NICSY</name>
<evidence type="ECO:0000313" key="4">
    <source>
        <dbReference type="Proteomes" id="UP000189701"/>
    </source>
</evidence>
<dbReference type="InterPro" id="IPR002156">
    <property type="entry name" value="RNaseH_domain"/>
</dbReference>
<dbReference type="AlphaFoldDB" id="A0A1U7V8K8"/>
<feature type="domain" description="RNase H type-1" evidence="2">
    <location>
        <begin position="210"/>
        <end position="304"/>
    </location>
</feature>
<dbReference type="InterPro" id="IPR012337">
    <property type="entry name" value="RNaseH-like_sf"/>
</dbReference>
<gene>
    <name evidence="5" type="primary">LOC104211256</name>
</gene>
<dbReference type="SUPFAM" id="SSF56672">
    <property type="entry name" value="DNA/RNA polymerases"/>
    <property type="match status" value="1"/>
</dbReference>
<dbReference type="Pfam" id="PF17919">
    <property type="entry name" value="RT_RNaseH_2"/>
    <property type="match status" value="1"/>
</dbReference>
<reference evidence="5" key="2">
    <citation type="submission" date="2025-08" db="UniProtKB">
        <authorList>
            <consortium name="RefSeq"/>
        </authorList>
    </citation>
    <scope>IDENTIFICATION</scope>
    <source>
        <tissue evidence="5">Leaf</tissue>
    </source>
</reference>
<dbReference type="InterPro" id="IPR041577">
    <property type="entry name" value="RT_RNaseH_2"/>
</dbReference>
<dbReference type="Proteomes" id="UP000189701">
    <property type="component" value="Unplaced"/>
</dbReference>
<dbReference type="GO" id="GO:0003676">
    <property type="term" value="F:nucleic acid binding"/>
    <property type="evidence" value="ECO:0007669"/>
    <property type="project" value="InterPro"/>
</dbReference>
<evidence type="ECO:0000256" key="1">
    <source>
        <dbReference type="SAM" id="MobiDB-lite"/>
    </source>
</evidence>
<dbReference type="Pfam" id="PF13456">
    <property type="entry name" value="RVT_3"/>
    <property type="match status" value="1"/>
</dbReference>
<dbReference type="InterPro" id="IPR043128">
    <property type="entry name" value="Rev_trsase/Diguanyl_cyclase"/>
</dbReference>
<dbReference type="InterPro" id="IPR036397">
    <property type="entry name" value="RNaseH_sf"/>
</dbReference>